<gene>
    <name evidence="1" type="ORF">GCM10010420_14920</name>
</gene>
<dbReference type="EMBL" id="BAAATJ010000004">
    <property type="protein sequence ID" value="GAA2391686.1"/>
    <property type="molecule type" value="Genomic_DNA"/>
</dbReference>
<keyword evidence="2" id="KW-1185">Reference proteome</keyword>
<sequence>MSSLFPSPPPICWCVSSHPERRAGQDVPARPLPDVVIGLLHPPPSARADGSVDGTGTPLITSCAFTRSSGNSAWRSRLTPATRLGALPEATLAAIAAAGTAVASARGRRIW</sequence>
<protein>
    <submittedName>
        <fullName evidence="1">Uncharacterized protein</fullName>
    </submittedName>
</protein>
<evidence type="ECO:0000313" key="1">
    <source>
        <dbReference type="EMBL" id="GAA2391686.1"/>
    </source>
</evidence>
<name>A0ABN3I002_9ACTN</name>
<organism evidence="1 2">
    <name type="scientific">Streptomyces glaucosporus</name>
    <dbReference type="NCBI Taxonomy" id="284044"/>
    <lineage>
        <taxon>Bacteria</taxon>
        <taxon>Bacillati</taxon>
        <taxon>Actinomycetota</taxon>
        <taxon>Actinomycetes</taxon>
        <taxon>Kitasatosporales</taxon>
        <taxon>Streptomycetaceae</taxon>
        <taxon>Streptomyces</taxon>
    </lineage>
</organism>
<comment type="caution">
    <text evidence="1">The sequence shown here is derived from an EMBL/GenBank/DDBJ whole genome shotgun (WGS) entry which is preliminary data.</text>
</comment>
<proteinExistence type="predicted"/>
<reference evidence="1 2" key="1">
    <citation type="journal article" date="2019" name="Int. J. Syst. Evol. Microbiol.">
        <title>The Global Catalogue of Microorganisms (GCM) 10K type strain sequencing project: providing services to taxonomists for standard genome sequencing and annotation.</title>
        <authorList>
            <consortium name="The Broad Institute Genomics Platform"/>
            <consortium name="The Broad Institute Genome Sequencing Center for Infectious Disease"/>
            <person name="Wu L."/>
            <person name="Ma J."/>
        </authorList>
    </citation>
    <scope>NUCLEOTIDE SEQUENCE [LARGE SCALE GENOMIC DNA]</scope>
    <source>
        <strain evidence="1 2">JCM 6921</strain>
    </source>
</reference>
<accession>A0ABN3I002</accession>
<evidence type="ECO:0000313" key="2">
    <source>
        <dbReference type="Proteomes" id="UP001500058"/>
    </source>
</evidence>
<dbReference type="Proteomes" id="UP001500058">
    <property type="component" value="Unassembled WGS sequence"/>
</dbReference>